<dbReference type="PRINTS" id="PR01782">
    <property type="entry name" value="MCEVIRFACTOR"/>
</dbReference>
<keyword evidence="4" id="KW-1185">Reference proteome</keyword>
<name>A0A1G7B8B8_9ACTN</name>
<gene>
    <name evidence="3" type="ORF">SAMN05421872_11746</name>
</gene>
<dbReference type="OrthoDB" id="5241191at2"/>
<dbReference type="InterPro" id="IPR003399">
    <property type="entry name" value="Mce/MlaD"/>
</dbReference>
<dbReference type="InterPro" id="IPR024516">
    <property type="entry name" value="Mce_C"/>
</dbReference>
<organism evidence="3 4">
    <name type="scientific">Nocardioides lianchengensis</name>
    <dbReference type="NCBI Taxonomy" id="1045774"/>
    <lineage>
        <taxon>Bacteria</taxon>
        <taxon>Bacillati</taxon>
        <taxon>Actinomycetota</taxon>
        <taxon>Actinomycetes</taxon>
        <taxon>Propionibacteriales</taxon>
        <taxon>Nocardioidaceae</taxon>
        <taxon>Nocardioides</taxon>
    </lineage>
</organism>
<dbReference type="InterPro" id="IPR052336">
    <property type="entry name" value="MlaD_Phospholipid_Transporter"/>
</dbReference>
<evidence type="ECO:0000313" key="4">
    <source>
        <dbReference type="Proteomes" id="UP000199034"/>
    </source>
</evidence>
<feature type="domain" description="Mammalian cell entry C-terminal" evidence="2">
    <location>
        <begin position="125"/>
        <end position="302"/>
    </location>
</feature>
<evidence type="ECO:0000259" key="1">
    <source>
        <dbReference type="Pfam" id="PF02470"/>
    </source>
</evidence>
<dbReference type="Pfam" id="PF02470">
    <property type="entry name" value="MlaD"/>
    <property type="match status" value="1"/>
</dbReference>
<reference evidence="3 4" key="1">
    <citation type="submission" date="2016-10" db="EMBL/GenBank/DDBJ databases">
        <authorList>
            <person name="de Groot N.N."/>
        </authorList>
    </citation>
    <scope>NUCLEOTIDE SEQUENCE [LARGE SCALE GENOMIC DNA]</scope>
    <source>
        <strain evidence="3 4">CGMCC 4.6858</strain>
    </source>
</reference>
<dbReference type="AlphaFoldDB" id="A0A1G7B8B8"/>
<accession>A0A1G7B8B8</accession>
<proteinExistence type="predicted"/>
<dbReference type="RefSeq" id="WP_090860805.1">
    <property type="nucleotide sequence ID" value="NZ_FMZM01000017.1"/>
</dbReference>
<dbReference type="InterPro" id="IPR005693">
    <property type="entry name" value="Mce"/>
</dbReference>
<evidence type="ECO:0000259" key="2">
    <source>
        <dbReference type="Pfam" id="PF11887"/>
    </source>
</evidence>
<protein>
    <submittedName>
        <fullName evidence="3">Phospholipid/cholesterol/gamma-HCH transport system substrate-binding protein</fullName>
    </submittedName>
</protein>
<feature type="domain" description="Mce/MlaD" evidence="1">
    <location>
        <begin position="48"/>
        <end position="116"/>
    </location>
</feature>
<dbReference type="Proteomes" id="UP000199034">
    <property type="component" value="Unassembled WGS sequence"/>
</dbReference>
<dbReference type="PANTHER" id="PTHR33371:SF18">
    <property type="entry name" value="MCE-FAMILY PROTEIN MCE3C"/>
    <property type="match status" value="1"/>
</dbReference>
<dbReference type="NCBIfam" id="TIGR00996">
    <property type="entry name" value="Mtu_fam_mce"/>
    <property type="match status" value="1"/>
</dbReference>
<dbReference type="STRING" id="1045774.SAMN05421872_11746"/>
<evidence type="ECO:0000313" key="3">
    <source>
        <dbReference type="EMBL" id="SDE22556.1"/>
    </source>
</evidence>
<dbReference type="Pfam" id="PF11887">
    <property type="entry name" value="Mce4_CUP1"/>
    <property type="match status" value="1"/>
</dbReference>
<sequence>MSRFPRAFAERNRVVIAVVGLLVLGVSFYAAMNMTSLPVVGEGRVHQAIFAEGGGLRPGDEVRVAGVRVGEVTDVRLEGDQVRVYFRAKDVELPSATTASIEVKTMLGQKYLAVDPLGEGTLEGAIPLERTTTPYDVNAAISDFSTELNEIDTVQLEESFDALATAFEDTPKSVQKMVGGLTDLSRTISSRDSELAELLDATQGVTGTLADRNDELAALFQDGSALLGELQHRREALHSMWLGARDLGTQVRGLVEDNDRTLAPALAKLDRVSALLNRNQKNLDDALGKLGPYYRVLASATGNGPWADAYLCGLFDQLGLPELRNDVVRDCKPGGSQ</sequence>
<dbReference type="GO" id="GO:0005576">
    <property type="term" value="C:extracellular region"/>
    <property type="evidence" value="ECO:0007669"/>
    <property type="project" value="TreeGrafter"/>
</dbReference>
<dbReference type="EMBL" id="FMZM01000017">
    <property type="protein sequence ID" value="SDE22556.1"/>
    <property type="molecule type" value="Genomic_DNA"/>
</dbReference>
<dbReference type="PANTHER" id="PTHR33371">
    <property type="entry name" value="INTERMEMBRANE PHOSPHOLIPID TRANSPORT SYSTEM BINDING PROTEIN MLAD-RELATED"/>
    <property type="match status" value="1"/>
</dbReference>